<feature type="domain" description="FAS1" evidence="4">
    <location>
        <begin position="80"/>
        <end position="212"/>
    </location>
</feature>
<keyword evidence="6" id="KW-1185">Reference proteome</keyword>
<dbReference type="GO" id="GO:0007155">
    <property type="term" value="P:cell adhesion"/>
    <property type="evidence" value="ECO:0007669"/>
    <property type="project" value="TreeGrafter"/>
</dbReference>
<evidence type="ECO:0000313" key="5">
    <source>
        <dbReference type="EMBL" id="SPD88961.1"/>
    </source>
</evidence>
<evidence type="ECO:0000256" key="2">
    <source>
        <dbReference type="SAM" id="MobiDB-lite"/>
    </source>
</evidence>
<feature type="region of interest" description="Disordered" evidence="2">
    <location>
        <begin position="27"/>
        <end position="54"/>
    </location>
</feature>
<evidence type="ECO:0000256" key="1">
    <source>
        <dbReference type="ARBA" id="ARBA00022729"/>
    </source>
</evidence>
<dbReference type="InterPro" id="IPR036378">
    <property type="entry name" value="FAS1_dom_sf"/>
</dbReference>
<keyword evidence="1 3" id="KW-0732">Signal</keyword>
<reference evidence="5 6" key="1">
    <citation type="submission" date="2018-02" db="EMBL/GenBank/DDBJ databases">
        <authorList>
            <person name="Cohen D.B."/>
            <person name="Kent A.D."/>
        </authorList>
    </citation>
    <scope>NUCLEOTIDE SEQUENCE [LARGE SCALE GENOMIC DNA]</scope>
    <source>
        <strain evidence="5">1</strain>
    </source>
</reference>
<dbReference type="Gene3D" id="2.30.180.10">
    <property type="entry name" value="FAS1 domain"/>
    <property type="match status" value="1"/>
</dbReference>
<dbReference type="InterPro" id="IPR000782">
    <property type="entry name" value="FAS1_domain"/>
</dbReference>
<dbReference type="EMBL" id="LT985188">
    <property type="protein sequence ID" value="SPD88961.1"/>
    <property type="molecule type" value="Genomic_DNA"/>
</dbReference>
<gene>
    <name evidence="5" type="primary">mpt</name>
    <name evidence="5" type="ORF">MPLG2_3931</name>
</gene>
<dbReference type="PROSITE" id="PS50213">
    <property type="entry name" value="FAS1"/>
    <property type="match status" value="1"/>
</dbReference>
<evidence type="ECO:0000259" key="4">
    <source>
        <dbReference type="PROSITE" id="PS50213"/>
    </source>
</evidence>
<dbReference type="InterPro" id="IPR050904">
    <property type="entry name" value="Adhesion/Biosynth-related"/>
</dbReference>
<dbReference type="Proteomes" id="UP000238164">
    <property type="component" value="Chromosome 1"/>
</dbReference>
<dbReference type="GO" id="GO:0005615">
    <property type="term" value="C:extracellular space"/>
    <property type="evidence" value="ECO:0007669"/>
    <property type="project" value="TreeGrafter"/>
</dbReference>
<dbReference type="GO" id="GO:0030198">
    <property type="term" value="P:extracellular matrix organization"/>
    <property type="evidence" value="ECO:0007669"/>
    <property type="project" value="TreeGrafter"/>
</dbReference>
<protein>
    <submittedName>
        <fullName evidence="5">Cell surface glycolipoprotein MPT83</fullName>
    </submittedName>
</protein>
<accession>A0A2N9JMY6</accession>
<dbReference type="FunFam" id="2.30.180.10:FF:000019">
    <property type="entry name" value="Cell surface lipoprotein"/>
    <property type="match status" value="1"/>
</dbReference>
<dbReference type="RefSeq" id="WP_105187351.1">
    <property type="nucleotide sequence ID" value="NZ_BAAAGO010000016.1"/>
</dbReference>
<dbReference type="GO" id="GO:0031012">
    <property type="term" value="C:extracellular matrix"/>
    <property type="evidence" value="ECO:0007669"/>
    <property type="project" value="TreeGrafter"/>
</dbReference>
<proteinExistence type="predicted"/>
<dbReference type="AlphaFoldDB" id="A0A2N9JMY6"/>
<dbReference type="GO" id="GO:0050839">
    <property type="term" value="F:cell adhesion molecule binding"/>
    <property type="evidence" value="ECO:0007669"/>
    <property type="project" value="TreeGrafter"/>
</dbReference>
<dbReference type="OrthoDB" id="9800666at2"/>
<dbReference type="SMART" id="SM00554">
    <property type="entry name" value="FAS1"/>
    <property type="match status" value="1"/>
</dbReference>
<dbReference type="Pfam" id="PF02469">
    <property type="entry name" value="Fasciclin"/>
    <property type="match status" value="1"/>
</dbReference>
<sequence length="216" mass="22113">MRKSTIIAGLTATLLLPLAACSSGTSAMPNSSAPMPMTSSSMPMTSTSASPSDQAMMQPFGPACASVPTSGAGSFDGMSKDAVATAASNNPALSTLVTAVKKAGLVDTLNNATDITVFAPTNDAFAKLPKKDLDAVLNDKAMLTKVLTKVLTNHVVAGRLDPMQLAGTHDTLAKTELKVTGSGEDFMVGDAEVVCGNVQTMNATVYIIDSVLLPKM</sequence>
<evidence type="ECO:0000256" key="3">
    <source>
        <dbReference type="SAM" id="SignalP"/>
    </source>
</evidence>
<evidence type="ECO:0000313" key="6">
    <source>
        <dbReference type="Proteomes" id="UP000238164"/>
    </source>
</evidence>
<dbReference type="PANTHER" id="PTHR10900:SF77">
    <property type="entry name" value="FI19380P1"/>
    <property type="match status" value="1"/>
</dbReference>
<organism evidence="5 6">
    <name type="scientific">Micropruina glycogenica</name>
    <dbReference type="NCBI Taxonomy" id="75385"/>
    <lineage>
        <taxon>Bacteria</taxon>
        <taxon>Bacillati</taxon>
        <taxon>Actinomycetota</taxon>
        <taxon>Actinomycetes</taxon>
        <taxon>Propionibacteriales</taxon>
        <taxon>Nocardioidaceae</taxon>
        <taxon>Micropruina</taxon>
    </lineage>
</organism>
<feature type="signal peptide" evidence="3">
    <location>
        <begin position="1"/>
        <end position="27"/>
    </location>
</feature>
<dbReference type="PANTHER" id="PTHR10900">
    <property type="entry name" value="PERIOSTIN-RELATED"/>
    <property type="match status" value="1"/>
</dbReference>
<feature type="chain" id="PRO_5038664999" evidence="3">
    <location>
        <begin position="28"/>
        <end position="216"/>
    </location>
</feature>
<keyword evidence="5" id="KW-0449">Lipoprotein</keyword>
<feature type="compositionally biased region" description="Low complexity" evidence="2">
    <location>
        <begin position="27"/>
        <end position="52"/>
    </location>
</feature>
<name>A0A2N9JMY6_9ACTN</name>
<dbReference type="KEGG" id="mgg:MPLG2_3931"/>
<dbReference type="SUPFAM" id="SSF82153">
    <property type="entry name" value="FAS1 domain"/>
    <property type="match status" value="1"/>
</dbReference>